<reference evidence="1 2" key="1">
    <citation type="submission" date="2014-11" db="EMBL/GenBank/DDBJ databases">
        <title>Symbiosis island explosion on the genome of extra-slow-growing strains of soybean bradyrhizobia with massive insertion sequences.</title>
        <authorList>
            <person name="Iida T."/>
            <person name="Minamisawa K."/>
        </authorList>
    </citation>
    <scope>NUCLEOTIDE SEQUENCE [LARGE SCALE GENOMIC DNA]</scope>
    <source>
        <strain evidence="1 2">NK6</strain>
    </source>
</reference>
<proteinExistence type="predicted"/>
<protein>
    <submittedName>
        <fullName evidence="1">Uncharacterized protein</fullName>
    </submittedName>
</protein>
<evidence type="ECO:0000313" key="2">
    <source>
        <dbReference type="Proteomes" id="UP000063308"/>
    </source>
</evidence>
<gene>
    <name evidence="1" type="ORF">NK6_5288</name>
</gene>
<dbReference type="AlphaFoldDB" id="A0A0E4FZ33"/>
<dbReference type="EMBL" id="AP014685">
    <property type="protein sequence ID" value="BAR58447.1"/>
    <property type="molecule type" value="Genomic_DNA"/>
</dbReference>
<name>A0A0E4FZ33_9BRAD</name>
<accession>A0A0E4FZ33</accession>
<evidence type="ECO:0000313" key="1">
    <source>
        <dbReference type="EMBL" id="BAR58447.1"/>
    </source>
</evidence>
<dbReference type="Proteomes" id="UP000063308">
    <property type="component" value="Chromosome"/>
</dbReference>
<sequence length="34" mass="3793">MRWRAIFSASIFSTIAPIAATLRKQAFQVVDPSI</sequence>
<organism evidence="1 2">
    <name type="scientific">Bradyrhizobium diazoefficiens</name>
    <dbReference type="NCBI Taxonomy" id="1355477"/>
    <lineage>
        <taxon>Bacteria</taxon>
        <taxon>Pseudomonadati</taxon>
        <taxon>Pseudomonadota</taxon>
        <taxon>Alphaproteobacteria</taxon>
        <taxon>Hyphomicrobiales</taxon>
        <taxon>Nitrobacteraceae</taxon>
        <taxon>Bradyrhizobium</taxon>
    </lineage>
</organism>